<keyword evidence="8" id="KW-0175">Coiled coil</keyword>
<keyword evidence="6 7" id="KW-0503">Monooxygenase</keyword>
<evidence type="ECO:0000256" key="2">
    <source>
        <dbReference type="ARBA" id="ARBA00022617"/>
    </source>
</evidence>
<dbReference type="Proteomes" id="UP001209885">
    <property type="component" value="Unassembled WGS sequence"/>
</dbReference>
<keyword evidence="4 7" id="KW-0560">Oxidoreductase</keyword>
<proteinExistence type="inferred from homology"/>
<dbReference type="InterPro" id="IPR050196">
    <property type="entry name" value="Cytochrome_P450_Monoox"/>
</dbReference>
<evidence type="ECO:0000313" key="10">
    <source>
        <dbReference type="Proteomes" id="UP001209885"/>
    </source>
</evidence>
<keyword evidence="5 7" id="KW-0408">Iron</keyword>
<evidence type="ECO:0000256" key="7">
    <source>
        <dbReference type="RuleBase" id="RU000461"/>
    </source>
</evidence>
<organism evidence="9 10">
    <name type="scientific">Mangrovivirga halotolerans</name>
    <dbReference type="NCBI Taxonomy" id="2993936"/>
    <lineage>
        <taxon>Bacteria</taxon>
        <taxon>Pseudomonadati</taxon>
        <taxon>Bacteroidota</taxon>
        <taxon>Cytophagia</taxon>
        <taxon>Cytophagales</taxon>
        <taxon>Mangrovivirgaceae</taxon>
        <taxon>Mangrovivirga</taxon>
    </lineage>
</organism>
<dbReference type="PRINTS" id="PR00463">
    <property type="entry name" value="EP450I"/>
</dbReference>
<dbReference type="EMBL" id="JAPFQN010000010">
    <property type="protein sequence ID" value="MCX2745606.1"/>
    <property type="molecule type" value="Genomic_DNA"/>
</dbReference>
<protein>
    <submittedName>
        <fullName evidence="9">Cytochrome P450</fullName>
    </submittedName>
</protein>
<keyword evidence="10" id="KW-1185">Reference proteome</keyword>
<evidence type="ECO:0000313" key="9">
    <source>
        <dbReference type="EMBL" id="MCX2745606.1"/>
    </source>
</evidence>
<comment type="similarity">
    <text evidence="1 7">Belongs to the cytochrome P450 family.</text>
</comment>
<dbReference type="SUPFAM" id="SSF48264">
    <property type="entry name" value="Cytochrome P450"/>
    <property type="match status" value="1"/>
</dbReference>
<keyword evidence="3 7" id="KW-0479">Metal-binding</keyword>
<reference evidence="9 10" key="1">
    <citation type="submission" date="2022-11" db="EMBL/GenBank/DDBJ databases">
        <title>The characterization of three novel Bacteroidetes species and genomic analysis of their roles in tidal elemental geochemical cycles.</title>
        <authorList>
            <person name="Ma K."/>
        </authorList>
    </citation>
    <scope>NUCLEOTIDE SEQUENCE [LARGE SCALE GENOMIC DNA]</scope>
    <source>
        <strain evidence="9 10">M17</strain>
    </source>
</reference>
<dbReference type="RefSeq" id="WP_266058204.1">
    <property type="nucleotide sequence ID" value="NZ_JAPFQN010000010.1"/>
</dbReference>
<evidence type="ECO:0000256" key="6">
    <source>
        <dbReference type="ARBA" id="ARBA00023033"/>
    </source>
</evidence>
<gene>
    <name evidence="9" type="ORF">OO013_17120</name>
</gene>
<dbReference type="PANTHER" id="PTHR24291">
    <property type="entry name" value="CYTOCHROME P450 FAMILY 4"/>
    <property type="match status" value="1"/>
</dbReference>
<evidence type="ECO:0000256" key="3">
    <source>
        <dbReference type="ARBA" id="ARBA00022723"/>
    </source>
</evidence>
<dbReference type="InterPro" id="IPR001128">
    <property type="entry name" value="Cyt_P450"/>
</dbReference>
<dbReference type="InterPro" id="IPR002401">
    <property type="entry name" value="Cyt_P450_E_grp-I"/>
</dbReference>
<accession>A0ABT3RVB4</accession>
<name>A0ABT3RVB4_9BACT</name>
<keyword evidence="2 7" id="KW-0349">Heme</keyword>
<sequence length="442" mass="51396">MEDIKGIPTVSPLRFYTNARRILENPLPFHHENFEELGDTFILNLGFGRKIVFTRDSALAEYALQKNQKNFKKSDIQTKEVAKYLGHGLLTSEGELWKKQRKLIQPTFNKKQLEGILYKIKDAILAELDKIEPGKPIDILPVFNDLAFQTVVKSLFSSAIGQPEINKLQNTTDSAQRMLAKELRQPYLNWYFKLSGKINEHLEMTKEAREILKKVIRERKQSKEKHEDLLDMLLDSRYEDGSEITEDQLIDEILVLFTAGYETSSNALTFTCELLAKNNQIQEKIIEEVRQAKNLAEDDLMVLYTKCPYSQKVIKEALRLYPPAYFLDRVNIEDDEFRGKSFPAGTNILISLYEIHRHKDNWTDPETFNPERFNESRTENYYPFGAGPRKCIGNNFAMYEMVITIAELVSRYQISEVKKEIQIQPLITLKPKNAILRFSPRK</sequence>
<dbReference type="InterPro" id="IPR017972">
    <property type="entry name" value="Cyt_P450_CS"/>
</dbReference>
<evidence type="ECO:0000256" key="1">
    <source>
        <dbReference type="ARBA" id="ARBA00010617"/>
    </source>
</evidence>
<dbReference type="Pfam" id="PF00067">
    <property type="entry name" value="p450"/>
    <property type="match status" value="1"/>
</dbReference>
<dbReference type="InterPro" id="IPR036396">
    <property type="entry name" value="Cyt_P450_sf"/>
</dbReference>
<evidence type="ECO:0000256" key="8">
    <source>
        <dbReference type="SAM" id="Coils"/>
    </source>
</evidence>
<dbReference type="PANTHER" id="PTHR24291:SF50">
    <property type="entry name" value="BIFUNCTIONAL ALBAFLAVENONE MONOOXYGENASE_TERPENE SYNTHASE"/>
    <property type="match status" value="1"/>
</dbReference>
<evidence type="ECO:0000256" key="5">
    <source>
        <dbReference type="ARBA" id="ARBA00023004"/>
    </source>
</evidence>
<evidence type="ECO:0000256" key="4">
    <source>
        <dbReference type="ARBA" id="ARBA00023002"/>
    </source>
</evidence>
<dbReference type="PROSITE" id="PS00086">
    <property type="entry name" value="CYTOCHROME_P450"/>
    <property type="match status" value="1"/>
</dbReference>
<comment type="caution">
    <text evidence="9">The sequence shown here is derived from an EMBL/GenBank/DDBJ whole genome shotgun (WGS) entry which is preliminary data.</text>
</comment>
<dbReference type="Gene3D" id="1.10.630.10">
    <property type="entry name" value="Cytochrome P450"/>
    <property type="match status" value="1"/>
</dbReference>
<dbReference type="PRINTS" id="PR00385">
    <property type="entry name" value="P450"/>
</dbReference>
<feature type="coiled-coil region" evidence="8">
    <location>
        <begin position="165"/>
        <end position="232"/>
    </location>
</feature>